<dbReference type="GO" id="GO:0009003">
    <property type="term" value="F:signal peptidase activity"/>
    <property type="evidence" value="ECO:0007669"/>
    <property type="project" value="UniProtKB-EC"/>
</dbReference>
<dbReference type="SUPFAM" id="SSF51306">
    <property type="entry name" value="LexA/Signal peptidase"/>
    <property type="match status" value="1"/>
</dbReference>
<accession>A0A917XZ77</accession>
<dbReference type="GO" id="GO:0006465">
    <property type="term" value="P:signal peptide processing"/>
    <property type="evidence" value="ECO:0007669"/>
    <property type="project" value="UniProtKB-UniRule"/>
</dbReference>
<name>A0A917XZ77_9BACI</name>
<comment type="subcellular location">
    <subcellularLocation>
        <location evidence="1">Membrane</location>
    </subcellularLocation>
</comment>
<dbReference type="GO" id="GO:0016020">
    <property type="term" value="C:membrane"/>
    <property type="evidence" value="ECO:0007669"/>
    <property type="project" value="UniProtKB-SubCell"/>
</dbReference>
<dbReference type="AlphaFoldDB" id="A0A917XZ77"/>
<evidence type="ECO:0000313" key="8">
    <source>
        <dbReference type="Proteomes" id="UP000624041"/>
    </source>
</evidence>
<feature type="transmembrane region" description="Helical" evidence="6">
    <location>
        <begin position="150"/>
        <end position="170"/>
    </location>
</feature>
<evidence type="ECO:0000256" key="4">
    <source>
        <dbReference type="ARBA" id="ARBA00023136"/>
    </source>
</evidence>
<evidence type="ECO:0000256" key="2">
    <source>
        <dbReference type="ARBA" id="ARBA00022692"/>
    </source>
</evidence>
<dbReference type="Proteomes" id="UP000624041">
    <property type="component" value="Unassembled WGS sequence"/>
</dbReference>
<evidence type="ECO:0000256" key="3">
    <source>
        <dbReference type="ARBA" id="ARBA00022989"/>
    </source>
</evidence>
<keyword evidence="2 6" id="KW-0812">Transmembrane</keyword>
<reference evidence="7" key="2">
    <citation type="submission" date="2020-09" db="EMBL/GenBank/DDBJ databases">
        <authorList>
            <person name="Sun Q."/>
            <person name="Ohkuma M."/>
        </authorList>
    </citation>
    <scope>NUCLEOTIDE SEQUENCE</scope>
    <source>
        <strain evidence="7">JCM 17251</strain>
    </source>
</reference>
<dbReference type="PANTHER" id="PTHR10806:SF6">
    <property type="entry name" value="SIGNAL PEPTIDASE COMPLEX CATALYTIC SUBUNIT SEC11"/>
    <property type="match status" value="1"/>
</dbReference>
<evidence type="ECO:0000256" key="6">
    <source>
        <dbReference type="SAM" id="Phobius"/>
    </source>
</evidence>
<keyword evidence="4 6" id="KW-0472">Membrane</keyword>
<dbReference type="PANTHER" id="PTHR10806">
    <property type="entry name" value="SIGNAL PEPTIDASE COMPLEX CATALYTIC SUBUNIT SEC11"/>
    <property type="match status" value="1"/>
</dbReference>
<organism evidence="7 8">
    <name type="scientific">Oceanobacillus indicireducens</name>
    <dbReference type="NCBI Taxonomy" id="1004261"/>
    <lineage>
        <taxon>Bacteria</taxon>
        <taxon>Bacillati</taxon>
        <taxon>Bacillota</taxon>
        <taxon>Bacilli</taxon>
        <taxon>Bacillales</taxon>
        <taxon>Bacillaceae</taxon>
        <taxon>Oceanobacillus</taxon>
    </lineage>
</organism>
<keyword evidence="3 6" id="KW-1133">Transmembrane helix</keyword>
<feature type="transmembrane region" description="Helical" evidence="6">
    <location>
        <begin position="12"/>
        <end position="30"/>
    </location>
</feature>
<gene>
    <name evidence="7" type="primary">sigW</name>
    <name evidence="7" type="ORF">GCM10007971_23620</name>
</gene>
<dbReference type="InterPro" id="IPR036286">
    <property type="entry name" value="LexA/Signal_pep-like_sf"/>
</dbReference>
<dbReference type="EC" id="3.4.21.89" evidence="5"/>
<evidence type="ECO:0000313" key="7">
    <source>
        <dbReference type="EMBL" id="GGN59980.1"/>
    </source>
</evidence>
<dbReference type="InterPro" id="IPR001733">
    <property type="entry name" value="Peptidase_S26B"/>
</dbReference>
<dbReference type="NCBIfam" id="NF046067">
    <property type="entry name" value="SigPepSipWBacil"/>
    <property type="match status" value="1"/>
</dbReference>
<sequence>MKQKKWYKYLNFMVSMLLTAVLILTMVLVVNSKMSEGNSTILGYQINSVLSGSMEPGIKTGSIIFVKTGGDTTRFQEGDIVTFLTEEEVLVTHRIEEVGSEGQTYITKGDANDGVDREPVLAENIIGEYTGVTVPYAGYVVSFANTKEGAALLLILPGLLLMLYAFITIWQTVRMLDKTRKETLTDPKVTD</sequence>
<protein>
    <recommendedName>
        <fullName evidence="5">Signal peptidase I</fullName>
        <ecNumber evidence="5">3.4.21.89</ecNumber>
    </recommendedName>
</protein>
<dbReference type="InterPro" id="IPR019533">
    <property type="entry name" value="Peptidase_S26"/>
</dbReference>
<dbReference type="GO" id="GO:0004252">
    <property type="term" value="F:serine-type endopeptidase activity"/>
    <property type="evidence" value="ECO:0007669"/>
    <property type="project" value="UniProtKB-UniRule"/>
</dbReference>
<keyword evidence="8" id="KW-1185">Reference proteome</keyword>
<reference evidence="7" key="1">
    <citation type="journal article" date="2014" name="Int. J. Syst. Evol. Microbiol.">
        <title>Complete genome sequence of Corynebacterium casei LMG S-19264T (=DSM 44701T), isolated from a smear-ripened cheese.</title>
        <authorList>
            <consortium name="US DOE Joint Genome Institute (JGI-PGF)"/>
            <person name="Walter F."/>
            <person name="Albersmeier A."/>
            <person name="Kalinowski J."/>
            <person name="Ruckert C."/>
        </authorList>
    </citation>
    <scope>NUCLEOTIDE SEQUENCE</scope>
    <source>
        <strain evidence="7">JCM 17251</strain>
    </source>
</reference>
<proteinExistence type="predicted"/>
<dbReference type="EMBL" id="BMOS01000015">
    <property type="protein sequence ID" value="GGN59980.1"/>
    <property type="molecule type" value="Genomic_DNA"/>
</dbReference>
<evidence type="ECO:0000256" key="1">
    <source>
        <dbReference type="ARBA" id="ARBA00004370"/>
    </source>
</evidence>
<dbReference type="CDD" id="cd06530">
    <property type="entry name" value="S26_SPase_I"/>
    <property type="match status" value="1"/>
</dbReference>
<dbReference type="PRINTS" id="PR00728">
    <property type="entry name" value="SIGNALPTASE"/>
</dbReference>
<evidence type="ECO:0000256" key="5">
    <source>
        <dbReference type="NCBIfam" id="TIGR02228"/>
    </source>
</evidence>
<dbReference type="NCBIfam" id="TIGR02228">
    <property type="entry name" value="sigpep_I_arch"/>
    <property type="match status" value="1"/>
</dbReference>
<comment type="caution">
    <text evidence="7">The sequence shown here is derived from an EMBL/GenBank/DDBJ whole genome shotgun (WGS) entry which is preliminary data.</text>
</comment>